<dbReference type="EMBL" id="CP031310">
    <property type="protein sequence ID" value="QCC50948.1"/>
    <property type="molecule type" value="Genomic_DNA"/>
</dbReference>
<accession>A0A4D6HCR8</accession>
<dbReference type="AlphaFoldDB" id="A0A4D6HCR8"/>
<proteinExistence type="predicted"/>
<dbReference type="InterPro" id="IPR020846">
    <property type="entry name" value="MFS_dom"/>
</dbReference>
<evidence type="ECO:0000259" key="7">
    <source>
        <dbReference type="PROSITE" id="PS50850"/>
    </source>
</evidence>
<dbReference type="STRING" id="1457250.GCA_000755225_00148"/>
<feature type="transmembrane region" description="Helical" evidence="6">
    <location>
        <begin position="46"/>
        <end position="66"/>
    </location>
</feature>
<dbReference type="PANTHER" id="PTHR43124:SF3">
    <property type="entry name" value="CHLORAMPHENICOL EFFLUX PUMP RV0191"/>
    <property type="match status" value="1"/>
</dbReference>
<feature type="transmembrane region" description="Helical" evidence="6">
    <location>
        <begin position="344"/>
        <end position="366"/>
    </location>
</feature>
<evidence type="ECO:0000256" key="1">
    <source>
        <dbReference type="ARBA" id="ARBA00004651"/>
    </source>
</evidence>
<dbReference type="Proteomes" id="UP000296706">
    <property type="component" value="Chromosome"/>
</dbReference>
<dbReference type="GO" id="GO:0022857">
    <property type="term" value="F:transmembrane transporter activity"/>
    <property type="evidence" value="ECO:0007669"/>
    <property type="project" value="InterPro"/>
</dbReference>
<keyword evidence="9" id="KW-1185">Reference proteome</keyword>
<organism evidence="8 9">
    <name type="scientific">Halapricum salinum</name>
    <dbReference type="NCBI Taxonomy" id="1457250"/>
    <lineage>
        <taxon>Archaea</taxon>
        <taxon>Methanobacteriati</taxon>
        <taxon>Methanobacteriota</taxon>
        <taxon>Stenosarchaea group</taxon>
        <taxon>Halobacteria</taxon>
        <taxon>Halobacteriales</taxon>
        <taxon>Haloarculaceae</taxon>
        <taxon>Halapricum</taxon>
    </lineage>
</organism>
<evidence type="ECO:0000256" key="3">
    <source>
        <dbReference type="ARBA" id="ARBA00022692"/>
    </source>
</evidence>
<evidence type="ECO:0000256" key="2">
    <source>
        <dbReference type="ARBA" id="ARBA00022475"/>
    </source>
</evidence>
<dbReference type="InterPro" id="IPR050189">
    <property type="entry name" value="MFS_Efflux_Transporters"/>
</dbReference>
<sequence>MVARRWRNLIGASGALALAAMLWFNYSAVLPLIIDDWGLSGFDAGLVYSAFQVGYLLLVVPVGMVSDRYDPRYVIASGATVAALSSIGFALFAAGTLSGSVLRFVAGVGVAGVYVPGMRYVSASFDADRGRAMGIYVGTFSAASGASFVLASWVGSTSGWPVAIGVTSLLALLAPAVILLVGRPPVSADDERDADPEPRREGIDLRILSNPRYLLTVSTYSAHNWELYGVRNWLPAFLASTAAVAGTANPAATAGLLAGAMTAVGAVGNVFGGTLSDRIGRPTVIAAGLTLSGTVSLLISGLRWLPLWALTGVVLVYGIVITVDSAPTSTMITEVVDDGRVGSALAIQAFVGTLPGIVAPVLFGAAVDHSGYGLAFQTLGVAAFVGVGTVVLVRSQFDIETNAMASSD</sequence>
<feature type="transmembrane region" description="Helical" evidence="6">
    <location>
        <begin position="12"/>
        <end position="34"/>
    </location>
</feature>
<evidence type="ECO:0000256" key="4">
    <source>
        <dbReference type="ARBA" id="ARBA00022989"/>
    </source>
</evidence>
<dbReference type="SUPFAM" id="SSF103473">
    <property type="entry name" value="MFS general substrate transporter"/>
    <property type="match status" value="1"/>
</dbReference>
<feature type="transmembrane region" description="Helical" evidence="6">
    <location>
        <begin position="279"/>
        <end position="299"/>
    </location>
</feature>
<name>A0A4D6HCR8_9EURY</name>
<comment type="subcellular location">
    <subcellularLocation>
        <location evidence="1">Cell membrane</location>
        <topology evidence="1">Multi-pass membrane protein</topology>
    </subcellularLocation>
</comment>
<evidence type="ECO:0000313" key="9">
    <source>
        <dbReference type="Proteomes" id="UP000296706"/>
    </source>
</evidence>
<keyword evidence="4 6" id="KW-1133">Transmembrane helix</keyword>
<dbReference type="KEGG" id="hsn:DV733_06680"/>
<evidence type="ECO:0000256" key="6">
    <source>
        <dbReference type="SAM" id="Phobius"/>
    </source>
</evidence>
<dbReference type="GO" id="GO:0005886">
    <property type="term" value="C:plasma membrane"/>
    <property type="evidence" value="ECO:0007669"/>
    <property type="project" value="UniProtKB-SubCell"/>
</dbReference>
<dbReference type="OrthoDB" id="268895at2157"/>
<feature type="transmembrane region" description="Helical" evidence="6">
    <location>
        <begin position="305"/>
        <end position="323"/>
    </location>
</feature>
<evidence type="ECO:0000313" key="8">
    <source>
        <dbReference type="EMBL" id="QCC50948.1"/>
    </source>
</evidence>
<dbReference type="InterPro" id="IPR036259">
    <property type="entry name" value="MFS_trans_sf"/>
</dbReference>
<feature type="transmembrane region" description="Helical" evidence="6">
    <location>
        <begin position="160"/>
        <end position="182"/>
    </location>
</feature>
<feature type="transmembrane region" description="Helical" evidence="6">
    <location>
        <begin position="372"/>
        <end position="393"/>
    </location>
</feature>
<evidence type="ECO:0000256" key="5">
    <source>
        <dbReference type="ARBA" id="ARBA00023136"/>
    </source>
</evidence>
<dbReference type="InterPro" id="IPR011701">
    <property type="entry name" value="MFS"/>
</dbReference>
<feature type="transmembrane region" description="Helical" evidence="6">
    <location>
        <begin position="133"/>
        <end position="154"/>
    </location>
</feature>
<dbReference type="Gene3D" id="1.20.1250.20">
    <property type="entry name" value="MFS general substrate transporter like domains"/>
    <property type="match status" value="1"/>
</dbReference>
<dbReference type="PROSITE" id="PS50850">
    <property type="entry name" value="MFS"/>
    <property type="match status" value="1"/>
</dbReference>
<feature type="transmembrane region" description="Helical" evidence="6">
    <location>
        <begin position="73"/>
        <end position="95"/>
    </location>
</feature>
<protein>
    <submittedName>
        <fullName evidence="8">MFS transporter</fullName>
    </submittedName>
</protein>
<dbReference type="RefSeq" id="WP_079979576.1">
    <property type="nucleotide sequence ID" value="NZ_CP031310.1"/>
</dbReference>
<reference evidence="8 9" key="1">
    <citation type="journal article" date="2019" name="Nat. Commun.">
        <title>A new type of DNA phosphorothioation-based antiviral system in archaea.</title>
        <authorList>
            <person name="Xiong L."/>
            <person name="Liu S."/>
            <person name="Chen S."/>
            <person name="Xiao Y."/>
            <person name="Zhu B."/>
            <person name="Gao Y."/>
            <person name="Zhang Y."/>
            <person name="Chen B."/>
            <person name="Luo J."/>
            <person name="Deng Z."/>
            <person name="Chen X."/>
            <person name="Wang L."/>
            <person name="Chen S."/>
        </authorList>
    </citation>
    <scope>NUCLEOTIDE SEQUENCE [LARGE SCALE GENOMIC DNA]</scope>
    <source>
        <strain evidence="8 9">CBA1105</strain>
    </source>
</reference>
<gene>
    <name evidence="8" type="ORF">DV733_06680</name>
</gene>
<keyword evidence="5 6" id="KW-0472">Membrane</keyword>
<keyword evidence="2" id="KW-1003">Cell membrane</keyword>
<keyword evidence="3 6" id="KW-0812">Transmembrane</keyword>
<feature type="transmembrane region" description="Helical" evidence="6">
    <location>
        <begin position="101"/>
        <end position="121"/>
    </location>
</feature>
<feature type="domain" description="Major facilitator superfamily (MFS) profile" evidence="7">
    <location>
        <begin position="1"/>
        <end position="398"/>
    </location>
</feature>
<dbReference type="GeneID" id="39847534"/>
<dbReference type="PANTHER" id="PTHR43124">
    <property type="entry name" value="PURINE EFFLUX PUMP PBUE"/>
    <property type="match status" value="1"/>
</dbReference>
<dbReference type="Pfam" id="PF07690">
    <property type="entry name" value="MFS_1"/>
    <property type="match status" value="2"/>
</dbReference>